<protein>
    <recommendedName>
        <fullName evidence="1">Glycosyl-hydrolase 97 N-terminal domain-containing protein</fullName>
    </recommendedName>
</protein>
<dbReference type="PANTHER" id="PTHR35803:SF1">
    <property type="entry name" value="GLUCAN 1,4-ALPHA-GLUCOSIDASE SUSB"/>
    <property type="match status" value="1"/>
</dbReference>
<dbReference type="Gene3D" id="2.70.98.10">
    <property type="match status" value="1"/>
</dbReference>
<name>A0A9P7C0L7_9FUNG</name>
<feature type="domain" description="Glycosyl-hydrolase 97 N-terminal" evidence="1">
    <location>
        <begin position="2"/>
        <end position="81"/>
    </location>
</feature>
<dbReference type="InterPro" id="IPR052720">
    <property type="entry name" value="Glycosyl_hydrolase_97"/>
</dbReference>
<comment type="caution">
    <text evidence="2">The sequence shown here is derived from an EMBL/GenBank/DDBJ whole genome shotgun (WGS) entry which is preliminary data.</text>
</comment>
<evidence type="ECO:0000259" key="1">
    <source>
        <dbReference type="Pfam" id="PF14508"/>
    </source>
</evidence>
<dbReference type="Proteomes" id="UP000740926">
    <property type="component" value="Unassembled WGS sequence"/>
</dbReference>
<reference evidence="2 3" key="1">
    <citation type="journal article" date="2020" name="Microb. Genom.">
        <title>Genetic diversity of clinical and environmental Mucorales isolates obtained from an investigation of mucormycosis cases among solid organ transplant recipients.</title>
        <authorList>
            <person name="Nguyen M.H."/>
            <person name="Kaul D."/>
            <person name="Muto C."/>
            <person name="Cheng S.J."/>
            <person name="Richter R.A."/>
            <person name="Bruno V.M."/>
            <person name="Liu G."/>
            <person name="Beyhan S."/>
            <person name="Sundermann A.J."/>
            <person name="Mounaud S."/>
            <person name="Pasculle A.W."/>
            <person name="Nierman W.C."/>
            <person name="Driscoll E."/>
            <person name="Cumbie R."/>
            <person name="Clancy C.J."/>
            <person name="Dupont C.L."/>
        </authorList>
    </citation>
    <scope>NUCLEOTIDE SEQUENCE [LARGE SCALE GENOMIC DNA]</scope>
    <source>
        <strain evidence="2 3">GL24</strain>
    </source>
</reference>
<dbReference type="Pfam" id="PF14508">
    <property type="entry name" value="GH97_N"/>
    <property type="match status" value="1"/>
</dbReference>
<accession>A0A9P7C0L7</accession>
<sequence length="104" mass="11820">MTLRRRDGLLVAIHEAALVDYAGMWLRRTEGQRLRAQLSPSAEGWKVRRALPFATPWRTLQIADRAGGLVESDLILNLNEPNALGDVSWVKPANTRPPPRKRRR</sequence>
<dbReference type="InterPro" id="IPR014718">
    <property type="entry name" value="GH-type_carb-bd"/>
</dbReference>
<gene>
    <name evidence="2" type="ORF">G6F50_017564</name>
</gene>
<dbReference type="EMBL" id="JAANIU010013242">
    <property type="protein sequence ID" value="KAG1530074.1"/>
    <property type="molecule type" value="Genomic_DNA"/>
</dbReference>
<organism evidence="2 3">
    <name type="scientific">Rhizopus delemar</name>
    <dbReference type="NCBI Taxonomy" id="936053"/>
    <lineage>
        <taxon>Eukaryota</taxon>
        <taxon>Fungi</taxon>
        <taxon>Fungi incertae sedis</taxon>
        <taxon>Mucoromycota</taxon>
        <taxon>Mucoromycotina</taxon>
        <taxon>Mucoromycetes</taxon>
        <taxon>Mucorales</taxon>
        <taxon>Mucorineae</taxon>
        <taxon>Rhizopodaceae</taxon>
        <taxon>Rhizopus</taxon>
    </lineage>
</organism>
<evidence type="ECO:0000313" key="3">
    <source>
        <dbReference type="Proteomes" id="UP000740926"/>
    </source>
</evidence>
<proteinExistence type="predicted"/>
<dbReference type="GO" id="GO:0030246">
    <property type="term" value="F:carbohydrate binding"/>
    <property type="evidence" value="ECO:0007669"/>
    <property type="project" value="InterPro"/>
</dbReference>
<keyword evidence="3" id="KW-1185">Reference proteome</keyword>
<dbReference type="InterPro" id="IPR029486">
    <property type="entry name" value="GH97_N"/>
</dbReference>
<evidence type="ECO:0000313" key="2">
    <source>
        <dbReference type="EMBL" id="KAG1530074.1"/>
    </source>
</evidence>
<dbReference type="AlphaFoldDB" id="A0A9P7C0L7"/>
<dbReference type="PANTHER" id="PTHR35803">
    <property type="entry name" value="GLUCAN 1,4-ALPHA-GLUCOSIDASE SUSB-RELATED"/>
    <property type="match status" value="1"/>
</dbReference>